<feature type="compositionally biased region" description="Polar residues" evidence="1">
    <location>
        <begin position="191"/>
        <end position="214"/>
    </location>
</feature>
<comment type="caution">
    <text evidence="2">The sequence shown here is derived from an EMBL/GenBank/DDBJ whole genome shotgun (WGS) entry which is preliminary data.</text>
</comment>
<feature type="compositionally biased region" description="Low complexity" evidence="1">
    <location>
        <begin position="257"/>
        <end position="319"/>
    </location>
</feature>
<reference evidence="2" key="1">
    <citation type="submission" date="2021-02" db="EMBL/GenBank/DDBJ databases">
        <authorList>
            <person name="Nowell W R."/>
        </authorList>
    </citation>
    <scope>NUCLEOTIDE SEQUENCE</scope>
</reference>
<feature type="compositionally biased region" description="Basic and acidic residues" evidence="1">
    <location>
        <begin position="123"/>
        <end position="133"/>
    </location>
</feature>
<feature type="compositionally biased region" description="Low complexity" evidence="1">
    <location>
        <begin position="134"/>
        <end position="145"/>
    </location>
</feature>
<protein>
    <submittedName>
        <fullName evidence="2">Uncharacterized protein</fullName>
    </submittedName>
</protein>
<accession>A0A818NCW0</accession>
<dbReference type="Proteomes" id="UP000663869">
    <property type="component" value="Unassembled WGS sequence"/>
</dbReference>
<organism evidence="2 4">
    <name type="scientific">Rotaria socialis</name>
    <dbReference type="NCBI Taxonomy" id="392032"/>
    <lineage>
        <taxon>Eukaryota</taxon>
        <taxon>Metazoa</taxon>
        <taxon>Spiralia</taxon>
        <taxon>Gnathifera</taxon>
        <taxon>Rotifera</taxon>
        <taxon>Eurotatoria</taxon>
        <taxon>Bdelloidea</taxon>
        <taxon>Philodinida</taxon>
        <taxon>Philodinidae</taxon>
        <taxon>Rotaria</taxon>
    </lineage>
</organism>
<feature type="compositionally biased region" description="Polar residues" evidence="1">
    <location>
        <begin position="629"/>
        <end position="639"/>
    </location>
</feature>
<feature type="region of interest" description="Disordered" evidence="1">
    <location>
        <begin position="255"/>
        <end position="339"/>
    </location>
</feature>
<gene>
    <name evidence="2" type="ORF">FME351_LOCUS22005</name>
    <name evidence="3" type="ORF">TSG867_LOCUS1938</name>
</gene>
<evidence type="ECO:0000313" key="3">
    <source>
        <dbReference type="EMBL" id="CAF4232043.1"/>
    </source>
</evidence>
<feature type="region of interest" description="Disordered" evidence="1">
    <location>
        <begin position="607"/>
        <end position="639"/>
    </location>
</feature>
<sequence length="639" mass="72971">MPAANFTKVTAPLSALSSMTPNNGSTTAVQSGPYTKAQFQSTMEGSRTIKNSKEVEHILRDYPAALELYRTGKYKVKVKYEVDVERVILVEKRTIKATSNNATVPSITQDKNQTALDSSNNMEQHRDIEKEPRQTSSRTQSQDRSVAPRTASIPNGMNTVHATISSISMVNNNQPKVDHQRAPSNEPEVSLESQKNQPTNPSDNNYQKASLNKQQGDKITRDYPKTMVPFVPQANKAANPWQQPRFQQPYFSNPMLQQQQQQQHQQQQQQQQQQQHQQHHQQQQQQQQQHQHQQQPQQQQHQQQHQQQYQQQQQEQPQQQPRPNLFMPAPFLPQQNPQYPQPYYFVQRPAAPPVYQQQQTVYPLLSTGSTIKPSIQSANNYAALCRSVSNMVGLQPSFRTFNSNQPPPPLKIPSIRPVYQFQIPTVMNPQLANMPNEPMRPTMNSNVAYVQQPRGARNRARSVDVSLRNRVPTQIPNIHQQNTAALLGHYHHHHHRHHHREPSNPTNNVNPIAVTVKEPNIPSKERTNGVTTEKLTIRELNESFYRIDASGRLPYSSVPGVLQRYGIMLTENDLMSAAKELEYNLNESISARRLVHLLIKLGKITKSNQQPCQPPSPSMLPEDREVTDIMTQRNTSTNP</sequence>
<evidence type="ECO:0000256" key="1">
    <source>
        <dbReference type="SAM" id="MobiDB-lite"/>
    </source>
</evidence>
<name>A0A818NCW0_9BILA</name>
<feature type="region of interest" description="Disordered" evidence="1">
    <location>
        <begin position="174"/>
        <end position="215"/>
    </location>
</feature>
<evidence type="ECO:0000313" key="4">
    <source>
        <dbReference type="Proteomes" id="UP000663869"/>
    </source>
</evidence>
<dbReference type="Proteomes" id="UP000663862">
    <property type="component" value="Unassembled WGS sequence"/>
</dbReference>
<dbReference type="EMBL" id="CAJNYU010002801">
    <property type="protein sequence ID" value="CAF3602058.1"/>
    <property type="molecule type" value="Genomic_DNA"/>
</dbReference>
<evidence type="ECO:0000313" key="2">
    <source>
        <dbReference type="EMBL" id="CAF3602058.1"/>
    </source>
</evidence>
<dbReference type="EMBL" id="CAJOBQ010000047">
    <property type="protein sequence ID" value="CAF4232043.1"/>
    <property type="molecule type" value="Genomic_DNA"/>
</dbReference>
<dbReference type="AlphaFoldDB" id="A0A818NCW0"/>
<feature type="region of interest" description="Disordered" evidence="1">
    <location>
        <begin position="103"/>
        <end position="157"/>
    </location>
</feature>
<proteinExistence type="predicted"/>
<feature type="compositionally biased region" description="Polar residues" evidence="1">
    <location>
        <begin position="103"/>
        <end position="122"/>
    </location>
</feature>